<keyword evidence="4 7" id="KW-0808">Transferase</keyword>
<dbReference type="GO" id="GO:0008168">
    <property type="term" value="F:methyltransferase activity"/>
    <property type="evidence" value="ECO:0007669"/>
    <property type="project" value="UniProtKB-UniRule"/>
</dbReference>
<dbReference type="PANTHER" id="PTHR43619">
    <property type="entry name" value="S-ADENOSYL-L-METHIONINE-DEPENDENT METHYLTRANSFERASE YKTD-RELATED"/>
    <property type="match status" value="1"/>
</dbReference>
<dbReference type="SUPFAM" id="SSF53335">
    <property type="entry name" value="S-adenosyl-L-methionine-dependent methyltransferases"/>
    <property type="match status" value="1"/>
</dbReference>
<dbReference type="KEGG" id="nyu:D7D52_12380"/>
<dbReference type="EC" id="2.1.1.-" evidence="6"/>
<evidence type="ECO:0000256" key="3">
    <source>
        <dbReference type="ARBA" id="ARBA00022603"/>
    </source>
</evidence>
<evidence type="ECO:0000256" key="4">
    <source>
        <dbReference type="ARBA" id="ARBA00022679"/>
    </source>
</evidence>
<protein>
    <recommendedName>
        <fullName evidence="6">S-adenosyl-L-methionine-dependent methyltransferase</fullName>
        <ecNumber evidence="6">2.1.1.-</ecNumber>
    </recommendedName>
</protein>
<dbReference type="RefSeq" id="WP_120736446.1">
    <property type="nucleotide sequence ID" value="NZ_CP032568.1"/>
</dbReference>
<gene>
    <name evidence="7" type="ORF">D7D52_12380</name>
</gene>
<organism evidence="7 8">
    <name type="scientific">Nocardia yunnanensis</name>
    <dbReference type="NCBI Taxonomy" id="2382165"/>
    <lineage>
        <taxon>Bacteria</taxon>
        <taxon>Bacillati</taxon>
        <taxon>Actinomycetota</taxon>
        <taxon>Actinomycetes</taxon>
        <taxon>Mycobacteriales</taxon>
        <taxon>Nocardiaceae</taxon>
        <taxon>Nocardia</taxon>
    </lineage>
</organism>
<dbReference type="GO" id="GO:0032259">
    <property type="term" value="P:methylation"/>
    <property type="evidence" value="ECO:0007669"/>
    <property type="project" value="UniProtKB-KW"/>
</dbReference>
<evidence type="ECO:0000256" key="5">
    <source>
        <dbReference type="ARBA" id="ARBA00022691"/>
    </source>
</evidence>
<dbReference type="InterPro" id="IPR011610">
    <property type="entry name" value="SAM_mthyl_Trfase_ML2640-like"/>
</dbReference>
<evidence type="ECO:0000313" key="7">
    <source>
        <dbReference type="EMBL" id="AYF74527.1"/>
    </source>
</evidence>
<keyword evidence="5 6" id="KW-0949">S-adenosyl-L-methionine</keyword>
<evidence type="ECO:0000256" key="2">
    <source>
        <dbReference type="ARBA" id="ARBA00008138"/>
    </source>
</evidence>
<proteinExistence type="inferred from homology"/>
<dbReference type="OrthoDB" id="9806164at2"/>
<keyword evidence="3 6" id="KW-0489">Methyltransferase</keyword>
<dbReference type="Proteomes" id="UP000267164">
    <property type="component" value="Chromosome"/>
</dbReference>
<dbReference type="InterPro" id="IPR007213">
    <property type="entry name" value="Ppm1/Ppm2/Tcmp"/>
</dbReference>
<keyword evidence="8" id="KW-1185">Reference proteome</keyword>
<sequence length="290" mass="31543">MTERAASRTAILVCQGRAVADGRLGVGRFSDPIATHLLVDGEHEVVDRVRAGQAPKAVGARIEYELLCATAEVLAARTVAIDEALREHRNPQLVILGAGLDARAWRMPELAQVAVFEVDHPASQAEKRARLGEREPLTPARFVPVDFGTDALGAALNAAGHDESRPTTWIWEGVVPYLSPAEVSETVTELARRSAPGSRVIATYPTSNRLYSVGRRIMEILLSVTGRTNPMAREPQRSNWTPDTMAAVMTAHGFTVTRDRDKLTVAHDSGVEGRPESFRSTGRLLVADRL</sequence>
<dbReference type="InterPro" id="IPR029063">
    <property type="entry name" value="SAM-dependent_MTases_sf"/>
</dbReference>
<evidence type="ECO:0000256" key="6">
    <source>
        <dbReference type="RuleBase" id="RU362030"/>
    </source>
</evidence>
<dbReference type="Gene3D" id="3.40.50.150">
    <property type="entry name" value="Vaccinia Virus protein VP39"/>
    <property type="match status" value="1"/>
</dbReference>
<comment type="similarity">
    <text evidence="2 6">Belongs to the UPF0677 family.</text>
</comment>
<evidence type="ECO:0000256" key="1">
    <source>
        <dbReference type="ARBA" id="ARBA00003907"/>
    </source>
</evidence>
<dbReference type="EMBL" id="CP032568">
    <property type="protein sequence ID" value="AYF74527.1"/>
    <property type="molecule type" value="Genomic_DNA"/>
</dbReference>
<dbReference type="PANTHER" id="PTHR43619:SF2">
    <property type="entry name" value="S-ADENOSYL-L-METHIONINE-DEPENDENT METHYLTRANSFERASES SUPERFAMILY PROTEIN"/>
    <property type="match status" value="1"/>
</dbReference>
<dbReference type="AlphaFoldDB" id="A0A386ZB75"/>
<accession>A0A386ZB75</accession>
<comment type="function">
    <text evidence="1 6">Exhibits S-adenosyl-L-methionine-dependent methyltransferase activity.</text>
</comment>
<reference evidence="7 8" key="1">
    <citation type="submission" date="2018-09" db="EMBL/GenBank/DDBJ databases">
        <title>Nocardia yunnanensis sp. nov., an actinomycete isolated from a soil sample.</title>
        <authorList>
            <person name="Zhang J."/>
        </authorList>
    </citation>
    <scope>NUCLEOTIDE SEQUENCE [LARGE SCALE GENOMIC DNA]</scope>
    <source>
        <strain evidence="7 8">CFHS0054</strain>
    </source>
</reference>
<name>A0A386ZB75_9NOCA</name>
<dbReference type="NCBIfam" id="TIGR00027">
    <property type="entry name" value="mthyl_TIGR00027"/>
    <property type="match status" value="1"/>
</dbReference>
<dbReference type="Pfam" id="PF04072">
    <property type="entry name" value="LCM"/>
    <property type="match status" value="1"/>
</dbReference>
<evidence type="ECO:0000313" key="8">
    <source>
        <dbReference type="Proteomes" id="UP000267164"/>
    </source>
</evidence>